<proteinExistence type="predicted"/>
<organism evidence="1">
    <name type="scientific">bioreactor metagenome</name>
    <dbReference type="NCBI Taxonomy" id="1076179"/>
    <lineage>
        <taxon>unclassified sequences</taxon>
        <taxon>metagenomes</taxon>
        <taxon>ecological metagenomes</taxon>
    </lineage>
</organism>
<name>A0A645GXQ0_9ZZZZ</name>
<dbReference type="EMBL" id="VSSQ01082380">
    <property type="protein sequence ID" value="MPN31026.1"/>
    <property type="molecule type" value="Genomic_DNA"/>
</dbReference>
<protein>
    <submittedName>
        <fullName evidence="1">Uncharacterized protein</fullName>
    </submittedName>
</protein>
<reference evidence="1" key="1">
    <citation type="submission" date="2019-08" db="EMBL/GenBank/DDBJ databases">
        <authorList>
            <person name="Kucharzyk K."/>
            <person name="Murdoch R.W."/>
            <person name="Higgins S."/>
            <person name="Loffler F."/>
        </authorList>
    </citation>
    <scope>NUCLEOTIDE SEQUENCE</scope>
</reference>
<dbReference type="AlphaFoldDB" id="A0A645GXQ0"/>
<comment type="caution">
    <text evidence="1">The sequence shown here is derived from an EMBL/GenBank/DDBJ whole genome shotgun (WGS) entry which is preliminary data.</text>
</comment>
<accession>A0A645GXQ0</accession>
<gene>
    <name evidence="1" type="ORF">SDC9_178497</name>
</gene>
<sequence length="77" mass="8642">MAGQLFDGAGLVLIDRIDLRNFMRDFLDGFTDAFQCGRNLRRRTRTVDSQLADFFGNDTKSAAMFTDPRSFNGGIEA</sequence>
<evidence type="ECO:0000313" key="1">
    <source>
        <dbReference type="EMBL" id="MPN31026.1"/>
    </source>
</evidence>